<feature type="signal peptide" evidence="1">
    <location>
        <begin position="1"/>
        <end position="20"/>
    </location>
</feature>
<evidence type="ECO:0000313" key="2">
    <source>
        <dbReference type="EMBL" id="TKR80087.1"/>
    </source>
</evidence>
<evidence type="ECO:0000313" key="3">
    <source>
        <dbReference type="Proteomes" id="UP000298663"/>
    </source>
</evidence>
<gene>
    <name evidence="2" type="ORF">L596_014216</name>
</gene>
<evidence type="ECO:0000256" key="1">
    <source>
        <dbReference type="SAM" id="SignalP"/>
    </source>
</evidence>
<proteinExistence type="predicted"/>
<protein>
    <recommendedName>
        <fullName evidence="4">Secreted protein</fullName>
    </recommendedName>
</protein>
<feature type="chain" id="PRO_5020828019" description="Secreted protein" evidence="1">
    <location>
        <begin position="21"/>
        <end position="108"/>
    </location>
</feature>
<comment type="caution">
    <text evidence="2">The sequence shown here is derived from an EMBL/GenBank/DDBJ whole genome shotgun (WGS) entry which is preliminary data.</text>
</comment>
<evidence type="ECO:0008006" key="4">
    <source>
        <dbReference type="Google" id="ProtNLM"/>
    </source>
</evidence>
<name>A0A4U5NB55_STECR</name>
<keyword evidence="3" id="KW-1185">Reference proteome</keyword>
<dbReference type="EMBL" id="AZBU02000004">
    <property type="protein sequence ID" value="TKR80087.1"/>
    <property type="molecule type" value="Genomic_DNA"/>
</dbReference>
<reference evidence="2 3" key="2">
    <citation type="journal article" date="2019" name="G3 (Bethesda)">
        <title>Hybrid Assembly of the Genome of the Entomopathogenic Nematode Steinernema carpocapsae Identifies the X-Chromosome.</title>
        <authorList>
            <person name="Serra L."/>
            <person name="Macchietto M."/>
            <person name="Macias-Munoz A."/>
            <person name="McGill C.J."/>
            <person name="Rodriguez I.M."/>
            <person name="Rodriguez B."/>
            <person name="Murad R."/>
            <person name="Mortazavi A."/>
        </authorList>
    </citation>
    <scope>NUCLEOTIDE SEQUENCE [LARGE SCALE GENOMIC DNA]</scope>
    <source>
        <strain evidence="2 3">ALL</strain>
    </source>
</reference>
<organism evidence="2 3">
    <name type="scientific">Steinernema carpocapsae</name>
    <name type="common">Entomopathogenic nematode</name>
    <dbReference type="NCBI Taxonomy" id="34508"/>
    <lineage>
        <taxon>Eukaryota</taxon>
        <taxon>Metazoa</taxon>
        <taxon>Ecdysozoa</taxon>
        <taxon>Nematoda</taxon>
        <taxon>Chromadorea</taxon>
        <taxon>Rhabditida</taxon>
        <taxon>Tylenchina</taxon>
        <taxon>Panagrolaimomorpha</taxon>
        <taxon>Strongyloidoidea</taxon>
        <taxon>Steinernematidae</taxon>
        <taxon>Steinernema</taxon>
    </lineage>
</organism>
<dbReference type="Proteomes" id="UP000298663">
    <property type="component" value="Unassembled WGS sequence"/>
</dbReference>
<reference evidence="2 3" key="1">
    <citation type="journal article" date="2015" name="Genome Biol.">
        <title>Comparative genomics of Steinernema reveals deeply conserved gene regulatory networks.</title>
        <authorList>
            <person name="Dillman A.R."/>
            <person name="Macchietto M."/>
            <person name="Porter C.F."/>
            <person name="Rogers A."/>
            <person name="Williams B."/>
            <person name="Antoshechkin I."/>
            <person name="Lee M.M."/>
            <person name="Goodwin Z."/>
            <person name="Lu X."/>
            <person name="Lewis E.E."/>
            <person name="Goodrich-Blair H."/>
            <person name="Stock S.P."/>
            <person name="Adams B.J."/>
            <person name="Sternberg P.W."/>
            <person name="Mortazavi A."/>
        </authorList>
    </citation>
    <scope>NUCLEOTIDE SEQUENCE [LARGE SCALE GENOMIC DNA]</scope>
    <source>
        <strain evidence="2 3">ALL</strain>
    </source>
</reference>
<accession>A0A4U5NB55</accession>
<sequence>MKICFARLVFTFAALSTVSGNYCDFNKCFECATPRGPVTNQEFCFYAVDVGNPNDTFVLLHNGLPMNDEVSYPVTTSLRGFCVLNDGFAKALTYRFYHFDNGTTRADW</sequence>
<dbReference type="AlphaFoldDB" id="A0A4U5NB55"/>
<keyword evidence="1" id="KW-0732">Signal</keyword>